<organism evidence="2 3">
    <name type="scientific">Zalerion maritima</name>
    <dbReference type="NCBI Taxonomy" id="339359"/>
    <lineage>
        <taxon>Eukaryota</taxon>
        <taxon>Fungi</taxon>
        <taxon>Dikarya</taxon>
        <taxon>Ascomycota</taxon>
        <taxon>Pezizomycotina</taxon>
        <taxon>Sordariomycetes</taxon>
        <taxon>Lulworthiomycetidae</taxon>
        <taxon>Lulworthiales</taxon>
        <taxon>Lulworthiaceae</taxon>
        <taxon>Zalerion</taxon>
    </lineage>
</organism>
<dbReference type="Proteomes" id="UP001201980">
    <property type="component" value="Unassembled WGS sequence"/>
</dbReference>
<keyword evidence="3" id="KW-1185">Reference proteome</keyword>
<evidence type="ECO:0000256" key="1">
    <source>
        <dbReference type="SAM" id="MobiDB-lite"/>
    </source>
</evidence>
<feature type="compositionally biased region" description="Polar residues" evidence="1">
    <location>
        <begin position="481"/>
        <end position="495"/>
    </location>
</feature>
<feature type="region of interest" description="Disordered" evidence="1">
    <location>
        <begin position="421"/>
        <end position="500"/>
    </location>
</feature>
<reference evidence="2" key="1">
    <citation type="submission" date="2022-07" db="EMBL/GenBank/DDBJ databases">
        <title>Draft genome sequence of Zalerion maritima ATCC 34329, a (micro)plastics degrading marine fungus.</title>
        <authorList>
            <person name="Paco A."/>
            <person name="Goncalves M.F.M."/>
            <person name="Rocha-Santos T.A.P."/>
            <person name="Alves A."/>
        </authorList>
    </citation>
    <scope>NUCLEOTIDE SEQUENCE</scope>
    <source>
        <strain evidence="2">ATCC 34329</strain>
    </source>
</reference>
<accession>A0AAD5RLA4</accession>
<feature type="compositionally biased region" description="Polar residues" evidence="1">
    <location>
        <begin position="424"/>
        <end position="454"/>
    </location>
</feature>
<sequence>MVTETVWTFDSIVKYINIQPSKCHLSRSCRSKQTDGHGDFEGKAAVDVRFLHKKAHWGVLRDNLNPAGILYMDIEIHEVHRVPGHQLRRVTVSDEVDDDVSGLENIPRGLVPQPHAEGDWSPTEYPAQFTNFFGASTLVWEFTRNELEQQEATHTGVFHTGFTLEHGGRPFLIKGKVDGELKEKRLLRRRFKFGSKFKGSRLKFPYQHPSLRDMSIRPGPTIGRLVDMAGTPSLPDPLLQDQARVVRNHRHLLQLYFGDLRTEELTAAQARAIEFLRRDDSSQGESGSVDNEDPGDLSVPNLECAAEILTTGQPYTTYKDNLQNFPCSSTQRPCIGSQVDERQQRHLEAFSQGNEDTPVSKTPLQKIRGAKYLSRLLSCIKKAARPKAKGGYRRIEWQCDHGVELYADFLEDDDATVPNELAFSLQNPPGTSRANTPSSNQVNTAAPSQSTAPTGQHGAAHPNQSRKKSKKTRGNKPQRATAPSQGANATSSTPSQPKPKFLVLCVNGGGMYVPEA</sequence>
<feature type="region of interest" description="Disordered" evidence="1">
    <location>
        <begin position="278"/>
        <end position="297"/>
    </location>
</feature>
<dbReference type="AlphaFoldDB" id="A0AAD5RLA4"/>
<evidence type="ECO:0000313" key="2">
    <source>
        <dbReference type="EMBL" id="KAJ2896525.1"/>
    </source>
</evidence>
<protein>
    <submittedName>
        <fullName evidence="2">Uncharacterized protein</fullName>
    </submittedName>
</protein>
<proteinExistence type="predicted"/>
<name>A0AAD5RLA4_9PEZI</name>
<feature type="compositionally biased region" description="Basic residues" evidence="1">
    <location>
        <begin position="464"/>
        <end position="476"/>
    </location>
</feature>
<dbReference type="EMBL" id="JAKWBI020000327">
    <property type="protein sequence ID" value="KAJ2896525.1"/>
    <property type="molecule type" value="Genomic_DNA"/>
</dbReference>
<comment type="caution">
    <text evidence="2">The sequence shown here is derived from an EMBL/GenBank/DDBJ whole genome shotgun (WGS) entry which is preliminary data.</text>
</comment>
<evidence type="ECO:0000313" key="3">
    <source>
        <dbReference type="Proteomes" id="UP001201980"/>
    </source>
</evidence>
<gene>
    <name evidence="2" type="ORF">MKZ38_005450</name>
</gene>